<organism evidence="3 4">
    <name type="scientific">Hucho hucho</name>
    <name type="common">huchen</name>
    <dbReference type="NCBI Taxonomy" id="62062"/>
    <lineage>
        <taxon>Eukaryota</taxon>
        <taxon>Metazoa</taxon>
        <taxon>Chordata</taxon>
        <taxon>Craniata</taxon>
        <taxon>Vertebrata</taxon>
        <taxon>Euteleostomi</taxon>
        <taxon>Actinopterygii</taxon>
        <taxon>Neopterygii</taxon>
        <taxon>Teleostei</taxon>
        <taxon>Protacanthopterygii</taxon>
        <taxon>Salmoniformes</taxon>
        <taxon>Salmonidae</taxon>
        <taxon>Salmoninae</taxon>
        <taxon>Hucho</taxon>
    </lineage>
</organism>
<keyword evidence="2" id="KW-0732">Signal</keyword>
<reference evidence="4" key="1">
    <citation type="submission" date="2018-06" db="EMBL/GenBank/DDBJ databases">
        <title>Genome assembly of Danube salmon.</title>
        <authorList>
            <person name="Macqueen D.J."/>
            <person name="Gundappa M.K."/>
        </authorList>
    </citation>
    <scope>NUCLEOTIDE SEQUENCE [LARGE SCALE GENOMIC DNA]</scope>
</reference>
<sequence length="190" mass="21231">MMFCIMSFCIVSCFVWTPGRVAAAFATGLDQSHGGDYDAFEDQVCKFFKALRDCDIDPFVIVDGGSDYTDKKFETLKERAQSRINRANSLSMGLQGSGGVLPTLIKHVFKQVLSSLKVPFAQCICEADQDIASLARSWNCPVLSNDSDFYIFDIQAGFLPTSHFHWQKVSVQRGSSIRYIPCKLYTTTSF</sequence>
<reference evidence="3" key="3">
    <citation type="submission" date="2025-09" db="UniProtKB">
        <authorList>
            <consortium name="Ensembl"/>
        </authorList>
    </citation>
    <scope>IDENTIFICATION</scope>
</reference>
<comment type="similarity">
    <text evidence="1">Belongs to the asteroid family.</text>
</comment>
<dbReference type="PANTHER" id="PTHR15665:SF1">
    <property type="entry name" value="PROTEIN ASTEROID HOMOLOG 1"/>
    <property type="match status" value="1"/>
</dbReference>
<dbReference type="AlphaFoldDB" id="A0A4W5KWZ3"/>
<proteinExistence type="inferred from homology"/>
<dbReference type="Ensembl" id="ENSHHUT00000022738.1">
    <property type="protein sequence ID" value="ENSHHUP00000021913.1"/>
    <property type="gene ID" value="ENSHHUG00000013728.1"/>
</dbReference>
<keyword evidence="4" id="KW-1185">Reference proteome</keyword>
<feature type="chain" id="PRO_5021311108" evidence="2">
    <location>
        <begin position="24"/>
        <end position="190"/>
    </location>
</feature>
<dbReference type="Proteomes" id="UP000314982">
    <property type="component" value="Unassembled WGS sequence"/>
</dbReference>
<evidence type="ECO:0000256" key="1">
    <source>
        <dbReference type="ARBA" id="ARBA00007398"/>
    </source>
</evidence>
<dbReference type="SUPFAM" id="SSF88723">
    <property type="entry name" value="PIN domain-like"/>
    <property type="match status" value="1"/>
</dbReference>
<name>A0A4W5KWZ3_9TELE</name>
<feature type="signal peptide" evidence="2">
    <location>
        <begin position="1"/>
        <end position="23"/>
    </location>
</feature>
<protein>
    <submittedName>
        <fullName evidence="3">Uncharacterized protein</fullName>
    </submittedName>
</protein>
<dbReference type="InterPro" id="IPR029060">
    <property type="entry name" value="PIN-like_dom_sf"/>
</dbReference>
<evidence type="ECO:0000313" key="3">
    <source>
        <dbReference type="Ensembl" id="ENSHHUP00000021913.1"/>
    </source>
</evidence>
<dbReference type="PANTHER" id="PTHR15665">
    <property type="entry name" value="ASTEROID PROTEIN"/>
    <property type="match status" value="1"/>
</dbReference>
<evidence type="ECO:0000256" key="2">
    <source>
        <dbReference type="SAM" id="SignalP"/>
    </source>
</evidence>
<accession>A0A4W5KWZ3</accession>
<evidence type="ECO:0000313" key="4">
    <source>
        <dbReference type="Proteomes" id="UP000314982"/>
    </source>
</evidence>
<dbReference type="Gene3D" id="3.40.50.1010">
    <property type="entry name" value="5'-nuclease"/>
    <property type="match status" value="1"/>
</dbReference>
<reference evidence="3" key="2">
    <citation type="submission" date="2025-08" db="UniProtKB">
        <authorList>
            <consortium name="Ensembl"/>
        </authorList>
    </citation>
    <scope>IDENTIFICATION</scope>
</reference>
<dbReference type="GeneTree" id="ENSGT00390000010145"/>
<dbReference type="STRING" id="62062.ENSHHUP00000021913"/>
<dbReference type="InterPro" id="IPR026832">
    <property type="entry name" value="Asteroid"/>
</dbReference>